<reference evidence="2" key="1">
    <citation type="journal article" date="2019" name="Int. J. Syst. Evol. Microbiol.">
        <title>The Global Catalogue of Microorganisms (GCM) 10K type strain sequencing project: providing services to taxonomists for standard genome sequencing and annotation.</title>
        <authorList>
            <consortium name="The Broad Institute Genomics Platform"/>
            <consortium name="The Broad Institute Genome Sequencing Center for Infectious Disease"/>
            <person name="Wu L."/>
            <person name="Ma J."/>
        </authorList>
    </citation>
    <scope>NUCLEOTIDE SEQUENCE [LARGE SCALE GENOMIC DNA]</scope>
    <source>
        <strain evidence="2">KCTC 42248</strain>
    </source>
</reference>
<keyword evidence="2" id="KW-1185">Reference proteome</keyword>
<dbReference type="RefSeq" id="WP_380869771.1">
    <property type="nucleotide sequence ID" value="NZ_JBHUMA010000006.1"/>
</dbReference>
<dbReference type="EMBL" id="JBHUMA010000006">
    <property type="protein sequence ID" value="MFD2599645.1"/>
    <property type="molecule type" value="Genomic_DNA"/>
</dbReference>
<protein>
    <recommendedName>
        <fullName evidence="3">KTSC domain-containing protein</fullName>
    </recommendedName>
</protein>
<dbReference type="Proteomes" id="UP001597393">
    <property type="component" value="Unassembled WGS sequence"/>
</dbReference>
<organism evidence="1 2">
    <name type="scientific">Sphingobacterium corticis</name>
    <dbReference type="NCBI Taxonomy" id="1812823"/>
    <lineage>
        <taxon>Bacteria</taxon>
        <taxon>Pseudomonadati</taxon>
        <taxon>Bacteroidota</taxon>
        <taxon>Sphingobacteriia</taxon>
        <taxon>Sphingobacteriales</taxon>
        <taxon>Sphingobacteriaceae</taxon>
        <taxon>Sphingobacterium</taxon>
    </lineage>
</organism>
<gene>
    <name evidence="1" type="ORF">ACFSQ3_11840</name>
</gene>
<evidence type="ECO:0008006" key="3">
    <source>
        <dbReference type="Google" id="ProtNLM"/>
    </source>
</evidence>
<comment type="caution">
    <text evidence="1">The sequence shown here is derived from an EMBL/GenBank/DDBJ whole genome shotgun (WGS) entry which is preliminary data.</text>
</comment>
<accession>A0ABW5NL97</accession>
<evidence type="ECO:0000313" key="2">
    <source>
        <dbReference type="Proteomes" id="UP001597393"/>
    </source>
</evidence>
<evidence type="ECO:0000313" key="1">
    <source>
        <dbReference type="EMBL" id="MFD2599645.1"/>
    </source>
</evidence>
<name>A0ABW5NL97_9SPHI</name>
<proteinExistence type="predicted"/>
<sequence>MNFNRKFTHVVGEEEVAFDVTYNPETHFFTVYESGLSMPYLLKFDMSTRTWSTAEGPEPKISADDLAVLVQQHFGRSV</sequence>